<organism evidence="2 3">
    <name type="scientific">Folsomia candida</name>
    <name type="common">Springtail</name>
    <dbReference type="NCBI Taxonomy" id="158441"/>
    <lineage>
        <taxon>Eukaryota</taxon>
        <taxon>Metazoa</taxon>
        <taxon>Ecdysozoa</taxon>
        <taxon>Arthropoda</taxon>
        <taxon>Hexapoda</taxon>
        <taxon>Collembola</taxon>
        <taxon>Entomobryomorpha</taxon>
        <taxon>Isotomoidea</taxon>
        <taxon>Isotomidae</taxon>
        <taxon>Proisotominae</taxon>
        <taxon>Folsomia</taxon>
    </lineage>
</organism>
<accession>A0A226E1J9</accession>
<feature type="compositionally biased region" description="Low complexity" evidence="1">
    <location>
        <begin position="9"/>
        <end position="26"/>
    </location>
</feature>
<sequence length="591" mass="67385">MDKFVIRLSATPSTSSTTACTSSAVDSPPPSPAEQPPVKKAKPSVKVTPPQRETSVDWRSRLILSDDDEVGFLNSQEEFENLFSEGNGCFPHPLLIMQFLKLIYTNNLTCRSTHPSSSAILPTPSRHTQSPLFTVRMSIFNHLQEKYPLIEFTLETVESTAEYKDLMELWNKHFKQFEKSDPWKAASPPGVTFLHDNQQVGVKYVGGRLYYKVKKEGEKFGWKTSVGSKCRVENCPDKNYLDGYCYRHSTVKREILMIRDVANLDKVNMAFVRPELRKERFTDLGLNLCLRGAHYDGRAFGQYLDKFPNAWFVIEKRWENLTMESTTKFQTLEILMSLMVSFHNSVATKPAEQIKLINCDMCTKSGNLDDVNKILALNNIGFEIRDANNSLNFSNSPHLPTNFNRKLPYVYVGDNKEGGYRFGENHSETCRSVVKGSHTHQRAKSTTMAEVDPENRHNVFQVDPTTFTAEENLKKTLEVETLGHKGVLVANMLGMKTVGGHDVYNLAEKFTHFDHGWDEDIFKDFIVMMTGKDIVVKKDKLKTVPTEVDFMVPIFKTVGAGKKKRQVLDTDKMKKEGVQKKVYEKLVINWI</sequence>
<comment type="caution">
    <text evidence="2">The sequence shown here is derived from an EMBL/GenBank/DDBJ whole genome shotgun (WGS) entry which is preliminary data.</text>
</comment>
<keyword evidence="3" id="KW-1185">Reference proteome</keyword>
<proteinExistence type="predicted"/>
<evidence type="ECO:0000313" key="3">
    <source>
        <dbReference type="Proteomes" id="UP000198287"/>
    </source>
</evidence>
<feature type="region of interest" description="Disordered" evidence="1">
    <location>
        <begin position="1"/>
        <end position="53"/>
    </location>
</feature>
<dbReference type="PROSITE" id="PS51257">
    <property type="entry name" value="PROKAR_LIPOPROTEIN"/>
    <property type="match status" value="1"/>
</dbReference>
<dbReference type="Proteomes" id="UP000198287">
    <property type="component" value="Unassembled WGS sequence"/>
</dbReference>
<name>A0A226E1J9_FOLCA</name>
<protein>
    <submittedName>
        <fullName evidence="2">Uncharacterized protein</fullName>
    </submittedName>
</protein>
<gene>
    <name evidence="2" type="ORF">Fcan01_13255</name>
</gene>
<evidence type="ECO:0000256" key="1">
    <source>
        <dbReference type="SAM" id="MobiDB-lite"/>
    </source>
</evidence>
<reference evidence="2 3" key="1">
    <citation type="submission" date="2015-12" db="EMBL/GenBank/DDBJ databases">
        <title>The genome of Folsomia candida.</title>
        <authorList>
            <person name="Faddeeva A."/>
            <person name="Derks M.F."/>
            <person name="Anvar Y."/>
            <person name="Smit S."/>
            <person name="Van Straalen N."/>
            <person name="Roelofs D."/>
        </authorList>
    </citation>
    <scope>NUCLEOTIDE SEQUENCE [LARGE SCALE GENOMIC DNA]</scope>
    <source>
        <strain evidence="2 3">VU population</strain>
        <tissue evidence="2">Whole body</tissue>
    </source>
</reference>
<dbReference type="OrthoDB" id="18451at2759"/>
<dbReference type="EMBL" id="LNIX01000007">
    <property type="protein sequence ID" value="OXA51625.1"/>
    <property type="molecule type" value="Genomic_DNA"/>
</dbReference>
<evidence type="ECO:0000313" key="2">
    <source>
        <dbReference type="EMBL" id="OXA51625.1"/>
    </source>
</evidence>
<dbReference type="AlphaFoldDB" id="A0A226E1J9"/>